<dbReference type="UniPathway" id="UPA00074">
    <property type="reaction ID" value="UER00132"/>
</dbReference>
<dbReference type="EC" id="4.3.2.2" evidence="4 12"/>
<comment type="pathway">
    <text evidence="1 13">Purine metabolism; IMP biosynthesis via de novo pathway; 5-amino-1-(5-phospho-D-ribosyl)imidazole-4-carboxamide from 5-amino-1-(5-phospho-D-ribosyl)imidazole-4-carboxylate: step 2/2.</text>
</comment>
<name>A0A1F6CMB5_9BACT</name>
<comment type="similarity">
    <text evidence="3 13">Belongs to the lyase 1 family. Adenylosuccinate lyase subfamily.</text>
</comment>
<evidence type="ECO:0000256" key="9">
    <source>
        <dbReference type="ARBA" id="ARBA00025012"/>
    </source>
</evidence>
<protein>
    <recommendedName>
        <fullName evidence="5 12">Adenylosuccinate lyase</fullName>
        <shortName evidence="13">ASL</shortName>
        <ecNumber evidence="4 12">4.3.2.2</ecNumber>
    </recommendedName>
    <alternativeName>
        <fullName evidence="10 13">Adenylosuccinase</fullName>
    </alternativeName>
</protein>
<dbReference type="EMBL" id="MFKW01000059">
    <property type="protein sequence ID" value="OGG49992.1"/>
    <property type="molecule type" value="Genomic_DNA"/>
</dbReference>
<evidence type="ECO:0000256" key="3">
    <source>
        <dbReference type="ARBA" id="ARBA00008273"/>
    </source>
</evidence>
<evidence type="ECO:0000256" key="4">
    <source>
        <dbReference type="ARBA" id="ARBA00012339"/>
    </source>
</evidence>
<dbReference type="GO" id="GO:0004018">
    <property type="term" value="F:N6-(1,2-dicarboxyethyl)AMP AMP-lyase (fumarate-forming) activity"/>
    <property type="evidence" value="ECO:0007669"/>
    <property type="project" value="UniProtKB-UniRule"/>
</dbReference>
<evidence type="ECO:0000313" key="15">
    <source>
        <dbReference type="EMBL" id="OGG49992.1"/>
    </source>
</evidence>
<dbReference type="InterPro" id="IPR000362">
    <property type="entry name" value="Fumarate_lyase_fam"/>
</dbReference>
<dbReference type="Gene3D" id="1.20.200.10">
    <property type="entry name" value="Fumarase/aspartase (Central domain)"/>
    <property type="match status" value="1"/>
</dbReference>
<dbReference type="Gene3D" id="1.10.40.30">
    <property type="entry name" value="Fumarase/aspartase (C-terminal domain)"/>
    <property type="match status" value="1"/>
</dbReference>
<organism evidence="15 16">
    <name type="scientific">Candidatus Kaiserbacteria bacterium RIFCSPHIGHO2_01_FULL_54_36b</name>
    <dbReference type="NCBI Taxonomy" id="1798483"/>
    <lineage>
        <taxon>Bacteria</taxon>
        <taxon>Candidatus Kaiseribacteriota</taxon>
    </lineage>
</organism>
<dbReference type="PRINTS" id="PR00149">
    <property type="entry name" value="FUMRATELYASE"/>
</dbReference>
<dbReference type="PANTHER" id="PTHR43411:SF1">
    <property type="entry name" value="ADENYLOSUCCINATE LYASE"/>
    <property type="match status" value="1"/>
</dbReference>
<evidence type="ECO:0000256" key="12">
    <source>
        <dbReference type="NCBIfam" id="TIGR00928"/>
    </source>
</evidence>
<dbReference type="InterPro" id="IPR001158">
    <property type="entry name" value="DIX"/>
</dbReference>
<evidence type="ECO:0000256" key="1">
    <source>
        <dbReference type="ARBA" id="ARBA00004706"/>
    </source>
</evidence>
<comment type="pathway">
    <text evidence="2 13">Purine metabolism; AMP biosynthesis via de novo pathway; AMP from IMP: step 2/2.</text>
</comment>
<comment type="function">
    <text evidence="9">Catalyzes two reactions in de novo purine nucleotide biosynthesis. Catalyzes the breakdown of 5-aminoimidazole- (N-succinylocarboxamide) ribotide (SAICAR or 2-[5-amino-1-(5-phospho-beta-D-ribosyl)imidazole-4-carboxamido]succinate) to 5-aminoimidazole-4-carboxamide ribotide (AICAR or 5-amino-1-(5-phospho-beta-D-ribosyl)imidazole-4-carboxamide) and fumarate, and of adenylosuccinate (ADS or N(6)-(1,2-dicarboxyethyl)-AMP) to adenosine monophosphate (AMP) and fumarate.</text>
</comment>
<dbReference type="Pfam" id="PF00206">
    <property type="entry name" value="Lyase_1"/>
    <property type="match status" value="1"/>
</dbReference>
<sequence length="462" mass="51161">MPLEPLTAVSSVDGRYRTIGAELTEHFSEFGLIRARLLVETEYLIALSDTGIGMRKLSAEEKAILQQLPHISTEEAQIVKKIEKEGYEGIPATNHDVKAVEYFIKMKLAKTSLADISEWTHFALTSEDINSIAQGVALRSALQSVILPALEEIRTSLDTSAKEHAATPMLARTHGQSATPTTFGKEMRVFESRLARQMEQLRSRSILVKFGGATGSFNAHVVAAPETDWQAFAKKFVAGLNVGYKIPLELNEVTIQIEPHDTYAELFDNMRRINTILTDLSQDMWRYISDGWVTQKPKEGEVGSSAMPHKVNPIDFENAEGNFGVANALFTHFSQKLPISRLQRDLSDSTVIRAFGTAFAHALVGYRSLLKGLGKVSVNTEAILQALQAHPEVIAEAIQTVLRKEGVEVPYEKLKELTRGKQVTLEDFATFIDGLDIKGDVKVRLKELRPENYLGLAAEIAS</sequence>
<dbReference type="SUPFAM" id="SSF48557">
    <property type="entry name" value="L-aspartase-like"/>
    <property type="match status" value="1"/>
</dbReference>
<gene>
    <name evidence="15" type="ORF">A2704_06325</name>
</gene>
<dbReference type="GO" id="GO:0006189">
    <property type="term" value="P:'de novo' IMP biosynthetic process"/>
    <property type="evidence" value="ECO:0007669"/>
    <property type="project" value="UniProtKB-UniPathway"/>
</dbReference>
<dbReference type="GO" id="GO:0070626">
    <property type="term" value="F:(S)-2-(5-amino-1-(5-phospho-D-ribosyl)imidazole-4-carboxamido) succinate lyase (fumarate-forming) activity"/>
    <property type="evidence" value="ECO:0007669"/>
    <property type="project" value="RHEA"/>
</dbReference>
<keyword evidence="7 13" id="KW-0456">Lyase</keyword>
<dbReference type="NCBIfam" id="TIGR00928">
    <property type="entry name" value="purB"/>
    <property type="match status" value="1"/>
</dbReference>
<evidence type="ECO:0000259" key="14">
    <source>
        <dbReference type="PROSITE" id="PS50841"/>
    </source>
</evidence>
<dbReference type="InterPro" id="IPR020557">
    <property type="entry name" value="Fumarate_lyase_CS"/>
</dbReference>
<proteinExistence type="inferred from homology"/>
<comment type="catalytic activity">
    <reaction evidence="8">
        <text>(2S)-2-[5-amino-1-(5-phospho-beta-D-ribosyl)imidazole-4-carboxamido]succinate = 5-amino-1-(5-phospho-beta-D-ribosyl)imidazole-4-carboxamide + fumarate</text>
        <dbReference type="Rhea" id="RHEA:23920"/>
        <dbReference type="ChEBI" id="CHEBI:29806"/>
        <dbReference type="ChEBI" id="CHEBI:58443"/>
        <dbReference type="ChEBI" id="CHEBI:58475"/>
        <dbReference type="EC" id="4.3.2.2"/>
    </reaction>
    <physiologicalReaction direction="left-to-right" evidence="8">
        <dbReference type="Rhea" id="RHEA:23921"/>
    </physiologicalReaction>
</comment>
<evidence type="ECO:0000256" key="8">
    <source>
        <dbReference type="ARBA" id="ARBA00024477"/>
    </source>
</evidence>
<comment type="caution">
    <text evidence="15">The sequence shown here is derived from an EMBL/GenBank/DDBJ whole genome shotgun (WGS) entry which is preliminary data.</text>
</comment>
<dbReference type="PANTHER" id="PTHR43411">
    <property type="entry name" value="ADENYLOSUCCINATE LYASE"/>
    <property type="match status" value="1"/>
</dbReference>
<keyword evidence="6 13" id="KW-0658">Purine biosynthesis</keyword>
<dbReference type="Proteomes" id="UP000176445">
    <property type="component" value="Unassembled WGS sequence"/>
</dbReference>
<dbReference type="UniPathway" id="UPA00075">
    <property type="reaction ID" value="UER00336"/>
</dbReference>
<evidence type="ECO:0000256" key="13">
    <source>
        <dbReference type="RuleBase" id="RU361172"/>
    </source>
</evidence>
<reference evidence="15 16" key="1">
    <citation type="journal article" date="2016" name="Nat. Commun.">
        <title>Thousands of microbial genomes shed light on interconnected biogeochemical processes in an aquifer system.</title>
        <authorList>
            <person name="Anantharaman K."/>
            <person name="Brown C.T."/>
            <person name="Hug L.A."/>
            <person name="Sharon I."/>
            <person name="Castelle C.J."/>
            <person name="Probst A.J."/>
            <person name="Thomas B.C."/>
            <person name="Singh A."/>
            <person name="Wilkins M.J."/>
            <person name="Karaoz U."/>
            <person name="Brodie E.L."/>
            <person name="Williams K.H."/>
            <person name="Hubbard S.S."/>
            <person name="Banfield J.F."/>
        </authorList>
    </citation>
    <scope>NUCLEOTIDE SEQUENCE [LARGE SCALE GENOMIC DNA]</scope>
</reference>
<dbReference type="InterPro" id="IPR013539">
    <property type="entry name" value="PurB_C"/>
</dbReference>
<feature type="domain" description="DIX" evidence="14">
    <location>
        <begin position="395"/>
        <end position="462"/>
    </location>
</feature>
<dbReference type="InterPro" id="IPR008948">
    <property type="entry name" value="L-Aspartase-like"/>
</dbReference>
<evidence type="ECO:0000313" key="16">
    <source>
        <dbReference type="Proteomes" id="UP000176445"/>
    </source>
</evidence>
<evidence type="ECO:0000256" key="2">
    <source>
        <dbReference type="ARBA" id="ARBA00004734"/>
    </source>
</evidence>
<dbReference type="PROSITE" id="PS50841">
    <property type="entry name" value="DIX"/>
    <property type="match status" value="1"/>
</dbReference>
<evidence type="ECO:0000256" key="10">
    <source>
        <dbReference type="ARBA" id="ARBA00030717"/>
    </source>
</evidence>
<dbReference type="NCBIfam" id="NF006764">
    <property type="entry name" value="PRK09285.1"/>
    <property type="match status" value="1"/>
</dbReference>
<dbReference type="GO" id="GO:0044208">
    <property type="term" value="P:'de novo' AMP biosynthetic process"/>
    <property type="evidence" value="ECO:0007669"/>
    <property type="project" value="UniProtKB-UniPathway"/>
</dbReference>
<accession>A0A1F6CMB5</accession>
<dbReference type="InterPro" id="IPR047136">
    <property type="entry name" value="PurB_bact"/>
</dbReference>
<dbReference type="InterPro" id="IPR024083">
    <property type="entry name" value="Fumarase/histidase_N"/>
</dbReference>
<comment type="catalytic activity">
    <reaction evidence="11">
        <text>N(6)-(1,2-dicarboxyethyl)-AMP = fumarate + AMP</text>
        <dbReference type="Rhea" id="RHEA:16853"/>
        <dbReference type="ChEBI" id="CHEBI:29806"/>
        <dbReference type="ChEBI" id="CHEBI:57567"/>
        <dbReference type="ChEBI" id="CHEBI:456215"/>
        <dbReference type="EC" id="4.3.2.2"/>
    </reaction>
    <physiologicalReaction direction="left-to-right" evidence="11">
        <dbReference type="Rhea" id="RHEA:16854"/>
    </physiologicalReaction>
</comment>
<evidence type="ECO:0000256" key="6">
    <source>
        <dbReference type="ARBA" id="ARBA00022755"/>
    </source>
</evidence>
<dbReference type="InterPro" id="IPR022761">
    <property type="entry name" value="Fumarate_lyase_N"/>
</dbReference>
<dbReference type="Gene3D" id="1.10.275.10">
    <property type="entry name" value="Fumarase/aspartase (N-terminal domain)"/>
    <property type="match status" value="1"/>
</dbReference>
<dbReference type="Pfam" id="PF08328">
    <property type="entry name" value="ASL_C"/>
    <property type="match status" value="1"/>
</dbReference>
<evidence type="ECO:0000256" key="7">
    <source>
        <dbReference type="ARBA" id="ARBA00023239"/>
    </source>
</evidence>
<evidence type="ECO:0000256" key="5">
    <source>
        <dbReference type="ARBA" id="ARBA00017058"/>
    </source>
</evidence>
<evidence type="ECO:0000256" key="11">
    <source>
        <dbReference type="ARBA" id="ARBA00049115"/>
    </source>
</evidence>
<dbReference type="AlphaFoldDB" id="A0A1F6CMB5"/>
<dbReference type="PROSITE" id="PS00163">
    <property type="entry name" value="FUMARATE_LYASES"/>
    <property type="match status" value="1"/>
</dbReference>
<dbReference type="InterPro" id="IPR004769">
    <property type="entry name" value="Pur_lyase"/>
</dbReference>